<feature type="compositionally biased region" description="Low complexity" evidence="1">
    <location>
        <begin position="111"/>
        <end position="148"/>
    </location>
</feature>
<dbReference type="Proteomes" id="UP000052943">
    <property type="component" value="Unassembled WGS sequence"/>
</dbReference>
<feature type="signal peptide" evidence="2">
    <location>
        <begin position="1"/>
        <end position="23"/>
    </location>
</feature>
<sequence>MRLYHVLLASAVALLATNGFAAADEKCTMVTPEPEVPVPAGSSSLTSDVSSGSGAPVTQDSTTASDVGASQETTPESPNGDDASQKTDVASSAETAGDADQSLTFTEVPKATTLTPTVASSASASGSSSSSIPTTSKNSTSPSTSTSTGENSKLCAKPRIEITEVNVGESVDANEDEAALKLVAIAAIPGGGSRVAFQSGDSIIVRELDANDKLVASSPAVKVPLHDFADIYADKDGFVILGTRDAEGGGTLNCGNPSNLCGSAPSPAVPCYDMYMIRYDGTKETWATKLTSSSASLPPYSSGKTGPDVYMIWWYAHHGRIAFDGKNWAAYFGAAISTSEGGCINIHQGDRMKVVDASGKITADEDSFDWGCSHSAYERITYDNRTDSYATICKTDSNNRIMPPKDWGTTIYPVDLAAANLGDIVPDSDASSKKYWATVSNGNGDNAKVHLIHFAMNAAASEDITLGGTDANERAPHLASIGSGGMLAVWEGSSSGGDLAEGGDRTMYAQVLDASTGKAISDKVTVDKSVVGNRYQALKTYPDGSVAYLSKGKTDSSLQVVRFYGC</sequence>
<dbReference type="AlphaFoldDB" id="A0A0W8CZJ3"/>
<gene>
    <name evidence="3" type="ORF">AM587_10000079</name>
</gene>
<feature type="compositionally biased region" description="Polar residues" evidence="1">
    <location>
        <begin position="56"/>
        <end position="77"/>
    </location>
</feature>
<comment type="caution">
    <text evidence="3">The sequence shown here is derived from an EMBL/GenBank/DDBJ whole genome shotgun (WGS) entry which is preliminary data.</text>
</comment>
<evidence type="ECO:0000256" key="2">
    <source>
        <dbReference type="SAM" id="SignalP"/>
    </source>
</evidence>
<dbReference type="OrthoDB" id="70967at2759"/>
<reference evidence="3 4" key="1">
    <citation type="submission" date="2015-11" db="EMBL/GenBank/DDBJ databases">
        <title>Genomes and virulence difference between two physiological races of Phytophthora nicotianae.</title>
        <authorList>
            <person name="Liu H."/>
            <person name="Ma X."/>
            <person name="Yu H."/>
            <person name="Fang D."/>
            <person name="Li Y."/>
            <person name="Wang X."/>
            <person name="Wang W."/>
            <person name="Dong Y."/>
            <person name="Xiao B."/>
        </authorList>
    </citation>
    <scope>NUCLEOTIDE SEQUENCE [LARGE SCALE GENOMIC DNA]</scope>
    <source>
        <strain evidence="4">race 0</strain>
    </source>
</reference>
<feature type="region of interest" description="Disordered" evidence="1">
    <location>
        <begin position="32"/>
        <end position="152"/>
    </location>
</feature>
<dbReference type="EMBL" id="LNFO01001703">
    <property type="protein sequence ID" value="KUF89276.1"/>
    <property type="molecule type" value="Genomic_DNA"/>
</dbReference>
<feature type="compositionally biased region" description="Low complexity" evidence="1">
    <location>
        <begin position="38"/>
        <end position="54"/>
    </location>
</feature>
<evidence type="ECO:0000256" key="1">
    <source>
        <dbReference type="SAM" id="MobiDB-lite"/>
    </source>
</evidence>
<evidence type="ECO:0000313" key="3">
    <source>
        <dbReference type="EMBL" id="KUF89276.1"/>
    </source>
</evidence>
<name>A0A0W8CZJ3_PHYNI</name>
<accession>A0A0W8CZJ3</accession>
<evidence type="ECO:0000313" key="4">
    <source>
        <dbReference type="Proteomes" id="UP000052943"/>
    </source>
</evidence>
<proteinExistence type="predicted"/>
<keyword evidence="2" id="KW-0732">Signal</keyword>
<organism evidence="3 4">
    <name type="scientific">Phytophthora nicotianae</name>
    <name type="common">Potato buckeye rot agent</name>
    <name type="synonym">Phytophthora parasitica</name>
    <dbReference type="NCBI Taxonomy" id="4792"/>
    <lineage>
        <taxon>Eukaryota</taxon>
        <taxon>Sar</taxon>
        <taxon>Stramenopiles</taxon>
        <taxon>Oomycota</taxon>
        <taxon>Peronosporomycetes</taxon>
        <taxon>Peronosporales</taxon>
        <taxon>Peronosporaceae</taxon>
        <taxon>Phytophthora</taxon>
    </lineage>
</organism>
<feature type="chain" id="PRO_5006941135" evidence="2">
    <location>
        <begin position="24"/>
        <end position="566"/>
    </location>
</feature>
<protein>
    <submittedName>
        <fullName evidence="3">Uncharacterized protein</fullName>
    </submittedName>
</protein>